<dbReference type="CDD" id="cd01852">
    <property type="entry name" value="AIG1"/>
    <property type="match status" value="1"/>
</dbReference>
<evidence type="ECO:0000313" key="7">
    <source>
        <dbReference type="Proteomes" id="UP001633002"/>
    </source>
</evidence>
<feature type="coiled-coil region" evidence="4">
    <location>
        <begin position="277"/>
        <end position="336"/>
    </location>
</feature>
<keyword evidence="2" id="KW-0547">Nucleotide-binding</keyword>
<dbReference type="GO" id="GO:0005525">
    <property type="term" value="F:GTP binding"/>
    <property type="evidence" value="ECO:0007669"/>
    <property type="project" value="UniProtKB-KW"/>
</dbReference>
<dbReference type="Pfam" id="PF04548">
    <property type="entry name" value="AIG1"/>
    <property type="match status" value="1"/>
</dbReference>
<comment type="similarity">
    <text evidence="1">Belongs to the TRAFAC class TrmE-Era-EngA-EngB-Septin-like GTPase superfamily. AIG1/Toc34/Toc159-like paraseptin GTPase family. IAN subfamily.</text>
</comment>
<keyword evidence="3" id="KW-0342">GTP-binding</keyword>
<dbReference type="SUPFAM" id="SSF52540">
    <property type="entry name" value="P-loop containing nucleoside triphosphate hydrolases"/>
    <property type="match status" value="1"/>
</dbReference>
<keyword evidence="4" id="KW-0175">Coiled coil</keyword>
<sequence>MGGAENGSVMGGSELGDDWELAASPTTVVLVGKTGNGKSATGNSVLGKRVFTSKFSASAVTSSCELQSTTRHDGRNIRVVDTPGLFDPSVPAEFIMEEIIKCLHLAKDGVHALLLVLTVRNRFTPEEEAAVETLQTIFGDKVVNYMIVLFTGGDELEESDQTLDEYLSEGAPESLRRFIKKCGNRKVLFDNKTKDQDVKEDQVVELVNMIDDMVAANGGIPYTTDLFKEAQELAVRKQESGLLRPAGGYLTKDFQLMKEQLEQTYTEQLDQFKVMVEERIRQSAENLERKLVVEKEARIEIERTARKDKEKAEADIRALREQLERANKEREEFMKSHAHKCSGAKKMIIEIAGALVCSKSCRVFGVKRPTV</sequence>
<reference evidence="6 7" key="1">
    <citation type="submission" date="2024-09" db="EMBL/GenBank/DDBJ databases">
        <title>Chromosome-scale assembly of Riccia sorocarpa.</title>
        <authorList>
            <person name="Paukszto L."/>
        </authorList>
    </citation>
    <scope>NUCLEOTIDE SEQUENCE [LARGE SCALE GENOMIC DNA]</scope>
    <source>
        <strain evidence="6">LP-2024</strain>
        <tissue evidence="6">Aerial parts of the thallus</tissue>
    </source>
</reference>
<dbReference type="FunFam" id="3.40.50.300:FF:000840">
    <property type="entry name" value="Immune-associated nucleotide-binding protein 9"/>
    <property type="match status" value="1"/>
</dbReference>
<evidence type="ECO:0000256" key="4">
    <source>
        <dbReference type="SAM" id="Coils"/>
    </source>
</evidence>
<dbReference type="PROSITE" id="PS51720">
    <property type="entry name" value="G_AIG1"/>
    <property type="match status" value="1"/>
</dbReference>
<feature type="domain" description="AIG1-type G" evidence="5">
    <location>
        <begin position="23"/>
        <end position="231"/>
    </location>
</feature>
<dbReference type="PANTHER" id="PTHR10903">
    <property type="entry name" value="GTPASE, IMAP FAMILY MEMBER-RELATED"/>
    <property type="match status" value="1"/>
</dbReference>
<evidence type="ECO:0000256" key="2">
    <source>
        <dbReference type="ARBA" id="ARBA00022741"/>
    </source>
</evidence>
<protein>
    <recommendedName>
        <fullName evidence="5">AIG1-type G domain-containing protein</fullName>
    </recommendedName>
</protein>
<keyword evidence="7" id="KW-1185">Reference proteome</keyword>
<evidence type="ECO:0000259" key="5">
    <source>
        <dbReference type="PROSITE" id="PS51720"/>
    </source>
</evidence>
<dbReference type="InterPro" id="IPR006703">
    <property type="entry name" value="G_AIG1"/>
</dbReference>
<name>A0ABD3I2A2_9MARC</name>
<dbReference type="Gene3D" id="3.40.50.300">
    <property type="entry name" value="P-loop containing nucleotide triphosphate hydrolases"/>
    <property type="match status" value="1"/>
</dbReference>
<dbReference type="AlphaFoldDB" id="A0ABD3I2A2"/>
<evidence type="ECO:0000256" key="3">
    <source>
        <dbReference type="ARBA" id="ARBA00023134"/>
    </source>
</evidence>
<dbReference type="InterPro" id="IPR027417">
    <property type="entry name" value="P-loop_NTPase"/>
</dbReference>
<evidence type="ECO:0000313" key="6">
    <source>
        <dbReference type="EMBL" id="KAL3696552.1"/>
    </source>
</evidence>
<organism evidence="6 7">
    <name type="scientific">Riccia sorocarpa</name>
    <dbReference type="NCBI Taxonomy" id="122646"/>
    <lineage>
        <taxon>Eukaryota</taxon>
        <taxon>Viridiplantae</taxon>
        <taxon>Streptophyta</taxon>
        <taxon>Embryophyta</taxon>
        <taxon>Marchantiophyta</taxon>
        <taxon>Marchantiopsida</taxon>
        <taxon>Marchantiidae</taxon>
        <taxon>Marchantiales</taxon>
        <taxon>Ricciaceae</taxon>
        <taxon>Riccia</taxon>
    </lineage>
</organism>
<dbReference type="PANTHER" id="PTHR10903:SF184">
    <property type="entry name" value="GTP-BINDING PROTEIN A"/>
    <property type="match status" value="1"/>
</dbReference>
<dbReference type="EMBL" id="JBJQOH010000002">
    <property type="protein sequence ID" value="KAL3696552.1"/>
    <property type="molecule type" value="Genomic_DNA"/>
</dbReference>
<proteinExistence type="inferred from homology"/>
<accession>A0ABD3I2A2</accession>
<dbReference type="InterPro" id="IPR045058">
    <property type="entry name" value="GIMA/IAN/Toc"/>
</dbReference>
<gene>
    <name evidence="6" type="ORF">R1sor_010628</name>
</gene>
<comment type="caution">
    <text evidence="6">The sequence shown here is derived from an EMBL/GenBank/DDBJ whole genome shotgun (WGS) entry which is preliminary data.</text>
</comment>
<evidence type="ECO:0000256" key="1">
    <source>
        <dbReference type="ARBA" id="ARBA00008535"/>
    </source>
</evidence>
<dbReference type="Proteomes" id="UP001633002">
    <property type="component" value="Unassembled WGS sequence"/>
</dbReference>